<dbReference type="EMBL" id="JMCB01000006">
    <property type="protein sequence ID" value="KFE68730.1"/>
    <property type="molecule type" value="Genomic_DNA"/>
</dbReference>
<keyword evidence="3" id="KW-1185">Reference proteome</keyword>
<evidence type="ECO:0000256" key="1">
    <source>
        <dbReference type="SAM" id="MobiDB-lite"/>
    </source>
</evidence>
<reference evidence="2 3" key="1">
    <citation type="submission" date="2014-04" db="EMBL/GenBank/DDBJ databases">
        <title>Genome assembly of Hyalangium minutum DSM 14724.</title>
        <authorList>
            <person name="Sharma G."/>
            <person name="Subramanian S."/>
        </authorList>
    </citation>
    <scope>NUCLEOTIDE SEQUENCE [LARGE SCALE GENOMIC DNA]</scope>
    <source>
        <strain evidence="2 3">DSM 14724</strain>
    </source>
</reference>
<comment type="caution">
    <text evidence="2">The sequence shown here is derived from an EMBL/GenBank/DDBJ whole genome shotgun (WGS) entry which is preliminary data.</text>
</comment>
<accession>A0A085WM17</accession>
<sequence length="54" mass="5787">MPPRGLARSRAPHSANPSRAVPPALAPSNTRDSAPAFQRSLCHGQHVSPLHARR</sequence>
<dbReference type="AlphaFoldDB" id="A0A085WM17"/>
<proteinExistence type="predicted"/>
<evidence type="ECO:0000313" key="3">
    <source>
        <dbReference type="Proteomes" id="UP000028725"/>
    </source>
</evidence>
<protein>
    <submittedName>
        <fullName evidence="2">Uncharacterized protein</fullName>
    </submittedName>
</protein>
<feature type="region of interest" description="Disordered" evidence="1">
    <location>
        <begin position="1"/>
        <end position="54"/>
    </location>
</feature>
<dbReference type="Proteomes" id="UP000028725">
    <property type="component" value="Unassembled WGS sequence"/>
</dbReference>
<gene>
    <name evidence="2" type="ORF">DB31_7967</name>
</gene>
<name>A0A085WM17_9BACT</name>
<organism evidence="2 3">
    <name type="scientific">Hyalangium minutum</name>
    <dbReference type="NCBI Taxonomy" id="394096"/>
    <lineage>
        <taxon>Bacteria</taxon>
        <taxon>Pseudomonadati</taxon>
        <taxon>Myxococcota</taxon>
        <taxon>Myxococcia</taxon>
        <taxon>Myxococcales</taxon>
        <taxon>Cystobacterineae</taxon>
        <taxon>Archangiaceae</taxon>
        <taxon>Hyalangium</taxon>
    </lineage>
</organism>
<dbReference type="STRING" id="394096.DB31_7967"/>
<evidence type="ECO:0000313" key="2">
    <source>
        <dbReference type="EMBL" id="KFE68730.1"/>
    </source>
</evidence>